<dbReference type="Proteomes" id="UP001153269">
    <property type="component" value="Unassembled WGS sequence"/>
</dbReference>
<keyword evidence="3" id="KW-1185">Reference proteome</keyword>
<name>A0A9N7UYX5_PLEPL</name>
<protein>
    <submittedName>
        <fullName evidence="2">Uncharacterized protein</fullName>
    </submittedName>
</protein>
<reference evidence="2" key="1">
    <citation type="submission" date="2020-03" db="EMBL/GenBank/DDBJ databases">
        <authorList>
            <person name="Weist P."/>
        </authorList>
    </citation>
    <scope>NUCLEOTIDE SEQUENCE</scope>
</reference>
<sequence length="178" mass="18629">MDALIGVKCIRCLDFCHIQHPTVSAAADPVWSFHSSQAFNTSALSTGAHSAALPSAALNALIPLRRHRISVSGNNGRLVAPSISASSAQGRALIGVRSAARHGLQSVGSPRVSPQVRGRHREDACALIIHTTRQDLSNTSHSPAPRGHPEPLSEDGTVSTEGDALGAQQLVPVPPLLR</sequence>
<comment type="caution">
    <text evidence="2">The sequence shown here is derived from an EMBL/GenBank/DDBJ whole genome shotgun (WGS) entry which is preliminary data.</text>
</comment>
<evidence type="ECO:0000313" key="2">
    <source>
        <dbReference type="EMBL" id="CAB1439358.1"/>
    </source>
</evidence>
<organism evidence="2 3">
    <name type="scientific">Pleuronectes platessa</name>
    <name type="common">European plaice</name>
    <dbReference type="NCBI Taxonomy" id="8262"/>
    <lineage>
        <taxon>Eukaryota</taxon>
        <taxon>Metazoa</taxon>
        <taxon>Chordata</taxon>
        <taxon>Craniata</taxon>
        <taxon>Vertebrata</taxon>
        <taxon>Euteleostomi</taxon>
        <taxon>Actinopterygii</taxon>
        <taxon>Neopterygii</taxon>
        <taxon>Teleostei</taxon>
        <taxon>Neoteleostei</taxon>
        <taxon>Acanthomorphata</taxon>
        <taxon>Carangaria</taxon>
        <taxon>Pleuronectiformes</taxon>
        <taxon>Pleuronectoidei</taxon>
        <taxon>Pleuronectidae</taxon>
        <taxon>Pleuronectes</taxon>
    </lineage>
</organism>
<dbReference type="EMBL" id="CADEAL010002269">
    <property type="protein sequence ID" value="CAB1439358.1"/>
    <property type="molecule type" value="Genomic_DNA"/>
</dbReference>
<accession>A0A9N7UYX5</accession>
<gene>
    <name evidence="2" type="ORF">PLEPLA_LOCUS27158</name>
</gene>
<evidence type="ECO:0000313" key="3">
    <source>
        <dbReference type="Proteomes" id="UP001153269"/>
    </source>
</evidence>
<feature type="region of interest" description="Disordered" evidence="1">
    <location>
        <begin position="132"/>
        <end position="178"/>
    </location>
</feature>
<dbReference type="AlphaFoldDB" id="A0A9N7UYX5"/>
<evidence type="ECO:0000256" key="1">
    <source>
        <dbReference type="SAM" id="MobiDB-lite"/>
    </source>
</evidence>
<proteinExistence type="predicted"/>